<keyword evidence="11 12" id="KW-0472">Membrane</keyword>
<evidence type="ECO:0000259" key="13">
    <source>
        <dbReference type="Pfam" id="PF01435"/>
    </source>
</evidence>
<sequence length="301" mass="31984">MPRGASFGKDPGLQARMVATLFALGLLYVVFAAVLIAALRSAGPVIVICGGLLLFQFFTADKLALRSMHAHEVTPEQAPELHALVDRLCLQADLPKPKVAIADDPMPNAFAIGRSRKSATVAVTTGLLELLSPAELEGVLAHELAHIAHRDVAVMTLASFFASLAALIVQNAIWFGGGSRDEDDNGPGLLAVIAVSALVYAISFFLLRALSRYREYAADRGAAVVTGRPSALSSALLKISEGIRHTPQQDLREVGAASAFYILPPRAKSAMGELFSTHPSMEKRIAALQQIEGQLQLGRTA</sequence>
<keyword evidence="8" id="KW-0862">Zinc</keyword>
<dbReference type="Gene3D" id="3.30.2010.10">
    <property type="entry name" value="Metalloproteases ('zincins'), catalytic domain"/>
    <property type="match status" value="1"/>
</dbReference>
<dbReference type="NCBIfam" id="NF002669">
    <property type="entry name" value="PRK02391.1"/>
    <property type="match status" value="1"/>
</dbReference>
<dbReference type="Pfam" id="PF01435">
    <property type="entry name" value="Peptidase_M48"/>
    <property type="match status" value="1"/>
</dbReference>
<evidence type="ECO:0000256" key="11">
    <source>
        <dbReference type="ARBA" id="ARBA00023136"/>
    </source>
</evidence>
<evidence type="ECO:0000256" key="7">
    <source>
        <dbReference type="ARBA" id="ARBA00022801"/>
    </source>
</evidence>
<reference evidence="14" key="1">
    <citation type="submission" date="2020-05" db="EMBL/GenBank/DDBJ databases">
        <authorList>
            <person name="Chiriac C."/>
            <person name="Salcher M."/>
            <person name="Ghai R."/>
            <person name="Kavagutti S V."/>
        </authorList>
    </citation>
    <scope>NUCLEOTIDE SEQUENCE</scope>
</reference>
<keyword evidence="3" id="KW-1003">Cell membrane</keyword>
<evidence type="ECO:0000256" key="12">
    <source>
        <dbReference type="SAM" id="Phobius"/>
    </source>
</evidence>
<feature type="transmembrane region" description="Helical" evidence="12">
    <location>
        <begin position="152"/>
        <end position="176"/>
    </location>
</feature>
<evidence type="ECO:0000256" key="9">
    <source>
        <dbReference type="ARBA" id="ARBA00022989"/>
    </source>
</evidence>
<evidence type="ECO:0000256" key="4">
    <source>
        <dbReference type="ARBA" id="ARBA00022670"/>
    </source>
</evidence>
<feature type="transmembrane region" description="Helical" evidence="12">
    <location>
        <begin position="21"/>
        <end position="39"/>
    </location>
</feature>
<accession>A0A6J7IS06</accession>
<evidence type="ECO:0000313" key="14">
    <source>
        <dbReference type="EMBL" id="CAB4934008.1"/>
    </source>
</evidence>
<dbReference type="HAMAP" id="MF_00188">
    <property type="entry name" value="Pept_M48_protease_HtpX"/>
    <property type="match status" value="1"/>
</dbReference>
<dbReference type="GO" id="GO:0046872">
    <property type="term" value="F:metal ion binding"/>
    <property type="evidence" value="ECO:0007669"/>
    <property type="project" value="UniProtKB-KW"/>
</dbReference>
<comment type="cofactor">
    <cofactor evidence="1">
        <name>Zn(2+)</name>
        <dbReference type="ChEBI" id="CHEBI:29105"/>
    </cofactor>
</comment>
<keyword evidence="10" id="KW-0482">Metalloprotease</keyword>
<keyword evidence="6" id="KW-0479">Metal-binding</keyword>
<dbReference type="AlphaFoldDB" id="A0A6J7IS06"/>
<keyword evidence="5 12" id="KW-0812">Transmembrane</keyword>
<keyword evidence="9 12" id="KW-1133">Transmembrane helix</keyword>
<organism evidence="14">
    <name type="scientific">freshwater metagenome</name>
    <dbReference type="NCBI Taxonomy" id="449393"/>
    <lineage>
        <taxon>unclassified sequences</taxon>
        <taxon>metagenomes</taxon>
        <taxon>ecological metagenomes</taxon>
    </lineage>
</organism>
<evidence type="ECO:0000256" key="8">
    <source>
        <dbReference type="ARBA" id="ARBA00022833"/>
    </source>
</evidence>
<feature type="transmembrane region" description="Helical" evidence="12">
    <location>
        <begin position="45"/>
        <end position="65"/>
    </location>
</feature>
<proteinExistence type="inferred from homology"/>
<dbReference type="InterPro" id="IPR001915">
    <property type="entry name" value="Peptidase_M48"/>
</dbReference>
<dbReference type="PANTHER" id="PTHR43221:SF2">
    <property type="entry name" value="PROTEASE HTPX HOMOLOG"/>
    <property type="match status" value="1"/>
</dbReference>
<feature type="domain" description="Peptidase M48" evidence="13">
    <location>
        <begin position="75"/>
        <end position="291"/>
    </location>
</feature>
<keyword evidence="7" id="KW-0378">Hydrolase</keyword>
<evidence type="ECO:0000256" key="2">
    <source>
        <dbReference type="ARBA" id="ARBA00009779"/>
    </source>
</evidence>
<feature type="transmembrane region" description="Helical" evidence="12">
    <location>
        <begin position="188"/>
        <end position="207"/>
    </location>
</feature>
<dbReference type="PANTHER" id="PTHR43221">
    <property type="entry name" value="PROTEASE HTPX"/>
    <property type="match status" value="1"/>
</dbReference>
<evidence type="ECO:0000256" key="6">
    <source>
        <dbReference type="ARBA" id="ARBA00022723"/>
    </source>
</evidence>
<dbReference type="CDD" id="cd07327">
    <property type="entry name" value="M48B_HtpX_like"/>
    <property type="match status" value="1"/>
</dbReference>
<evidence type="ECO:0000256" key="5">
    <source>
        <dbReference type="ARBA" id="ARBA00022692"/>
    </source>
</evidence>
<dbReference type="GO" id="GO:0006508">
    <property type="term" value="P:proteolysis"/>
    <property type="evidence" value="ECO:0007669"/>
    <property type="project" value="UniProtKB-KW"/>
</dbReference>
<name>A0A6J7IS06_9ZZZZ</name>
<protein>
    <submittedName>
        <fullName evidence="14">Unannotated protein</fullName>
    </submittedName>
</protein>
<evidence type="ECO:0000256" key="10">
    <source>
        <dbReference type="ARBA" id="ARBA00023049"/>
    </source>
</evidence>
<gene>
    <name evidence="14" type="ORF">UFOPK3564_02544</name>
</gene>
<dbReference type="EMBL" id="CAFBMK010000184">
    <property type="protein sequence ID" value="CAB4934008.1"/>
    <property type="molecule type" value="Genomic_DNA"/>
</dbReference>
<dbReference type="InterPro" id="IPR022919">
    <property type="entry name" value="Pept_M48_protease_HtpX"/>
</dbReference>
<evidence type="ECO:0000256" key="1">
    <source>
        <dbReference type="ARBA" id="ARBA00001947"/>
    </source>
</evidence>
<dbReference type="GO" id="GO:0004222">
    <property type="term" value="F:metalloendopeptidase activity"/>
    <property type="evidence" value="ECO:0007669"/>
    <property type="project" value="InterPro"/>
</dbReference>
<keyword evidence="4" id="KW-0645">Protease</keyword>
<evidence type="ECO:0000256" key="3">
    <source>
        <dbReference type="ARBA" id="ARBA00022475"/>
    </source>
</evidence>
<dbReference type="InterPro" id="IPR050083">
    <property type="entry name" value="HtpX_protease"/>
</dbReference>
<comment type="similarity">
    <text evidence="2">Belongs to the peptidase M48B family.</text>
</comment>